<dbReference type="AlphaFoldDB" id="A0AAV1C500"/>
<feature type="domain" description="TF-B3" evidence="6">
    <location>
        <begin position="6"/>
        <end position="106"/>
    </location>
</feature>
<dbReference type="SMART" id="SM01019">
    <property type="entry name" value="B3"/>
    <property type="match status" value="1"/>
</dbReference>
<dbReference type="InterPro" id="IPR050655">
    <property type="entry name" value="Plant_B3_domain"/>
</dbReference>
<proteinExistence type="predicted"/>
<dbReference type="SUPFAM" id="SSF101936">
    <property type="entry name" value="DNA-binding pseudobarrel domain"/>
    <property type="match status" value="1"/>
</dbReference>
<dbReference type="InterPro" id="IPR024752">
    <property type="entry name" value="Myb/SANT-like_dom"/>
</dbReference>
<keyword evidence="4" id="KW-0804">Transcription</keyword>
<gene>
    <name evidence="7" type="ORF">OLC1_LOCUS2678</name>
</gene>
<sequence length="274" mass="31943">MNKTEIDKFYQPAFCRHLYMRKNLALVKIHPIFLKTHIKEEVPVFSTLKGPSGGSWPVKVHQTEKGIYLVEGWEQFLQDHSLVHGEFLIFSYCGNWCFDVEIFGRDGLQMKIPDGEEEDKAVPSDSKGKTVMHDAKPGVLKTKGTKVSWKRAHLVEFFLDKCKEEVVLTRTDGGNLSRLSWKRIQLAFKEEKGTDFTMVQLENRWHFLKRKHELFSGIIAQVRDVQYDPVANKISWNEKQWEEYVQINPDASIFRDNPLELLAKMKILFESPNQ</sequence>
<dbReference type="Pfam" id="PF02362">
    <property type="entry name" value="B3"/>
    <property type="match status" value="1"/>
</dbReference>
<evidence type="ECO:0000313" key="8">
    <source>
        <dbReference type="Proteomes" id="UP001161247"/>
    </source>
</evidence>
<evidence type="ECO:0000256" key="3">
    <source>
        <dbReference type="ARBA" id="ARBA00023125"/>
    </source>
</evidence>
<keyword evidence="8" id="KW-1185">Reference proteome</keyword>
<dbReference type="InterPro" id="IPR015300">
    <property type="entry name" value="DNA-bd_pseudobarrel_sf"/>
</dbReference>
<protein>
    <submittedName>
        <fullName evidence="7">OLC1v1025333C14</fullName>
    </submittedName>
</protein>
<dbReference type="CDD" id="cd10017">
    <property type="entry name" value="B3_DNA"/>
    <property type="match status" value="1"/>
</dbReference>
<evidence type="ECO:0000256" key="2">
    <source>
        <dbReference type="ARBA" id="ARBA00023015"/>
    </source>
</evidence>
<dbReference type="GO" id="GO:0005634">
    <property type="term" value="C:nucleus"/>
    <property type="evidence" value="ECO:0007669"/>
    <property type="project" value="UniProtKB-SubCell"/>
</dbReference>
<evidence type="ECO:0000259" key="6">
    <source>
        <dbReference type="SMART" id="SM01019"/>
    </source>
</evidence>
<dbReference type="Pfam" id="PF12776">
    <property type="entry name" value="Myb_DNA-bind_3"/>
    <property type="match status" value="1"/>
</dbReference>
<evidence type="ECO:0000313" key="7">
    <source>
        <dbReference type="EMBL" id="CAI9090530.1"/>
    </source>
</evidence>
<dbReference type="GO" id="GO:0003677">
    <property type="term" value="F:DNA binding"/>
    <property type="evidence" value="ECO:0007669"/>
    <property type="project" value="UniProtKB-KW"/>
</dbReference>
<accession>A0AAV1C500</accession>
<dbReference type="InterPro" id="IPR003340">
    <property type="entry name" value="B3_DNA-bd"/>
</dbReference>
<dbReference type="PANTHER" id="PTHR31920">
    <property type="entry name" value="B3 DOMAIN-CONTAINING"/>
    <property type="match status" value="1"/>
</dbReference>
<keyword evidence="3" id="KW-0238">DNA-binding</keyword>
<comment type="subcellular location">
    <subcellularLocation>
        <location evidence="1">Nucleus</location>
    </subcellularLocation>
</comment>
<keyword evidence="5" id="KW-0539">Nucleus</keyword>
<keyword evidence="2" id="KW-0805">Transcription regulation</keyword>
<reference evidence="7" key="1">
    <citation type="submission" date="2023-03" db="EMBL/GenBank/DDBJ databases">
        <authorList>
            <person name="Julca I."/>
        </authorList>
    </citation>
    <scope>NUCLEOTIDE SEQUENCE</scope>
</reference>
<name>A0AAV1C500_OLDCO</name>
<evidence type="ECO:0000256" key="1">
    <source>
        <dbReference type="ARBA" id="ARBA00004123"/>
    </source>
</evidence>
<dbReference type="EMBL" id="OX459118">
    <property type="protein sequence ID" value="CAI9090530.1"/>
    <property type="molecule type" value="Genomic_DNA"/>
</dbReference>
<evidence type="ECO:0000256" key="4">
    <source>
        <dbReference type="ARBA" id="ARBA00023163"/>
    </source>
</evidence>
<dbReference type="Proteomes" id="UP001161247">
    <property type="component" value="Chromosome 1"/>
</dbReference>
<evidence type="ECO:0000256" key="5">
    <source>
        <dbReference type="ARBA" id="ARBA00023242"/>
    </source>
</evidence>
<dbReference type="Gene3D" id="2.40.330.10">
    <property type="entry name" value="DNA-binding pseudobarrel domain"/>
    <property type="match status" value="1"/>
</dbReference>
<organism evidence="7 8">
    <name type="scientific">Oldenlandia corymbosa var. corymbosa</name>
    <dbReference type="NCBI Taxonomy" id="529605"/>
    <lineage>
        <taxon>Eukaryota</taxon>
        <taxon>Viridiplantae</taxon>
        <taxon>Streptophyta</taxon>
        <taxon>Embryophyta</taxon>
        <taxon>Tracheophyta</taxon>
        <taxon>Spermatophyta</taxon>
        <taxon>Magnoliopsida</taxon>
        <taxon>eudicotyledons</taxon>
        <taxon>Gunneridae</taxon>
        <taxon>Pentapetalae</taxon>
        <taxon>asterids</taxon>
        <taxon>lamiids</taxon>
        <taxon>Gentianales</taxon>
        <taxon>Rubiaceae</taxon>
        <taxon>Rubioideae</taxon>
        <taxon>Spermacoceae</taxon>
        <taxon>Hedyotis-Oldenlandia complex</taxon>
        <taxon>Oldenlandia</taxon>
    </lineage>
</organism>
<dbReference type="PANTHER" id="PTHR31920:SF122">
    <property type="entry name" value="B3 DOMAIN-CONTAINING PROTEIN REM23"/>
    <property type="match status" value="1"/>
</dbReference>